<evidence type="ECO:0000313" key="6">
    <source>
        <dbReference type="Proteomes" id="UP001213504"/>
    </source>
</evidence>
<reference evidence="3" key="1">
    <citation type="journal article" date="2022" name="Data Brief">
        <title>Draft genome sequence data of Gordonia hongkongensis strain EUFUS-Z928 isolated from the octocoral Eunicea fusca.</title>
        <authorList>
            <person name="Sanchez-Suarez J."/>
            <person name="Diaz L."/>
            <person name="Melo-Bolivar J."/>
            <person name="Villamil L."/>
        </authorList>
    </citation>
    <scope>NUCLEOTIDE SEQUENCE</scope>
    <source>
        <strain evidence="3">EUFUS-Z928</strain>
    </source>
</reference>
<sequence length="247" mass="25528">MSAEPERAGRSLTAASGAERTASARDEALDSWSRLHGGLDPRASFWVRNWVLVSHACARPLARLGLTPNTVTALGVIATAIALCLTILGDWWPLLAALVIVLAALLDGIDGAIAAQTGTASRWGRINDSVADRFSDVMLVGIVVVVGAPPWLGATIAVLTLILEITRATAQAVGMKGPGTVTVWERPSRVILAVVATVSAGSWWCAGLSSAVASGLALFIAAIGAALALIGTVQLGIAVRRQTRRLG</sequence>
<keyword evidence="2" id="KW-0812">Transmembrane</keyword>
<reference evidence="4" key="3">
    <citation type="submission" date="2023-04" db="EMBL/GenBank/DDBJ databases">
        <title>Complete genome sequence of a phthalic acid esters degrading bacterial strain.</title>
        <authorList>
            <person name="Weng L."/>
            <person name="Jia Y."/>
            <person name="Ren L."/>
        </authorList>
    </citation>
    <scope>NUCLEOTIDE SEQUENCE</scope>
    <source>
        <strain evidence="4">RL-LY01</strain>
    </source>
</reference>
<keyword evidence="4" id="KW-0808">Transferase</keyword>
<feature type="region of interest" description="Disordered" evidence="1">
    <location>
        <begin position="1"/>
        <end position="22"/>
    </location>
</feature>
<dbReference type="Pfam" id="PF01066">
    <property type="entry name" value="CDP-OH_P_transf"/>
    <property type="match status" value="1"/>
</dbReference>
<gene>
    <name evidence="3" type="ORF">L2299_10535</name>
    <name evidence="4" type="ORF">P9A14_21635</name>
</gene>
<dbReference type="Proteomes" id="UP001152308">
    <property type="component" value="Unassembled WGS sequence"/>
</dbReference>
<feature type="transmembrane region" description="Helical" evidence="2">
    <location>
        <begin position="137"/>
        <end position="163"/>
    </location>
</feature>
<reference evidence="3" key="2">
    <citation type="submission" date="2022-01" db="EMBL/GenBank/DDBJ databases">
        <authorList>
            <person name="Sanchez-Suarez J."/>
            <person name="Villamil L."/>
            <person name="Diaz L.E."/>
        </authorList>
    </citation>
    <scope>NUCLEOTIDE SEQUENCE</scope>
    <source>
        <strain evidence="3">EUFUS-Z928</strain>
    </source>
</reference>
<dbReference type="AlphaFoldDB" id="A0AAX3T6H9"/>
<feature type="transmembrane region" description="Helical" evidence="2">
    <location>
        <begin position="70"/>
        <end position="88"/>
    </location>
</feature>
<dbReference type="Proteomes" id="UP001213504">
    <property type="component" value="Chromosome"/>
</dbReference>
<evidence type="ECO:0000256" key="2">
    <source>
        <dbReference type="SAM" id="Phobius"/>
    </source>
</evidence>
<dbReference type="EMBL" id="JAKJLQ010000006">
    <property type="protein sequence ID" value="MDF6101490.1"/>
    <property type="molecule type" value="Genomic_DNA"/>
</dbReference>
<dbReference type="RefSeq" id="WP_165629418.1">
    <property type="nucleotide sequence ID" value="NZ_CP121270.1"/>
</dbReference>
<dbReference type="EMBL" id="CP121270">
    <property type="protein sequence ID" value="WFP24689.1"/>
    <property type="molecule type" value="Genomic_DNA"/>
</dbReference>
<evidence type="ECO:0000256" key="1">
    <source>
        <dbReference type="SAM" id="MobiDB-lite"/>
    </source>
</evidence>
<keyword evidence="5" id="KW-1185">Reference proteome</keyword>
<accession>A0AAX3T6H9</accession>
<dbReference type="InterPro" id="IPR000462">
    <property type="entry name" value="CDP-OH_P_trans"/>
</dbReference>
<organism evidence="4 6">
    <name type="scientific">Gordonia hongkongensis</name>
    <dbReference type="NCBI Taxonomy" id="1701090"/>
    <lineage>
        <taxon>Bacteria</taxon>
        <taxon>Bacillati</taxon>
        <taxon>Actinomycetota</taxon>
        <taxon>Actinomycetes</taxon>
        <taxon>Mycobacteriales</taxon>
        <taxon>Gordoniaceae</taxon>
        <taxon>Gordonia</taxon>
    </lineage>
</organism>
<keyword evidence="2" id="KW-0472">Membrane</keyword>
<dbReference type="InterPro" id="IPR043130">
    <property type="entry name" value="CDP-OH_PTrfase_TM_dom"/>
</dbReference>
<dbReference type="GO" id="GO:0016020">
    <property type="term" value="C:membrane"/>
    <property type="evidence" value="ECO:0007669"/>
    <property type="project" value="InterPro"/>
</dbReference>
<evidence type="ECO:0000313" key="4">
    <source>
        <dbReference type="EMBL" id="WFP24689.1"/>
    </source>
</evidence>
<name>A0AAX3T6H9_9ACTN</name>
<protein>
    <submittedName>
        <fullName evidence="4">CDP-alcohol phosphatidyltransferase family protein</fullName>
        <ecNumber evidence="4">2.7.8.-</ecNumber>
    </submittedName>
</protein>
<evidence type="ECO:0000313" key="5">
    <source>
        <dbReference type="Proteomes" id="UP001152308"/>
    </source>
</evidence>
<dbReference type="EC" id="2.7.8.-" evidence="4"/>
<feature type="transmembrane region" description="Helical" evidence="2">
    <location>
        <begin position="190"/>
        <end position="210"/>
    </location>
</feature>
<evidence type="ECO:0000313" key="3">
    <source>
        <dbReference type="EMBL" id="MDF6101490.1"/>
    </source>
</evidence>
<dbReference type="Gene3D" id="1.20.120.1760">
    <property type="match status" value="1"/>
</dbReference>
<keyword evidence="2" id="KW-1133">Transmembrane helix</keyword>
<dbReference type="GO" id="GO:0016780">
    <property type="term" value="F:phosphotransferase activity, for other substituted phosphate groups"/>
    <property type="evidence" value="ECO:0007669"/>
    <property type="project" value="InterPro"/>
</dbReference>
<dbReference type="GO" id="GO:0008654">
    <property type="term" value="P:phospholipid biosynthetic process"/>
    <property type="evidence" value="ECO:0007669"/>
    <property type="project" value="InterPro"/>
</dbReference>
<feature type="transmembrane region" description="Helical" evidence="2">
    <location>
        <begin position="216"/>
        <end position="239"/>
    </location>
</feature>
<feature type="transmembrane region" description="Helical" evidence="2">
    <location>
        <begin position="95"/>
        <end position="117"/>
    </location>
</feature>
<proteinExistence type="predicted"/>